<gene>
    <name evidence="3" type="ORF">C7M84_005620</name>
</gene>
<organism evidence="3 4">
    <name type="scientific">Penaeus vannamei</name>
    <name type="common">Whiteleg shrimp</name>
    <name type="synonym">Litopenaeus vannamei</name>
    <dbReference type="NCBI Taxonomy" id="6689"/>
    <lineage>
        <taxon>Eukaryota</taxon>
        <taxon>Metazoa</taxon>
        <taxon>Ecdysozoa</taxon>
        <taxon>Arthropoda</taxon>
        <taxon>Crustacea</taxon>
        <taxon>Multicrustacea</taxon>
        <taxon>Malacostraca</taxon>
        <taxon>Eumalacostraca</taxon>
        <taxon>Eucarida</taxon>
        <taxon>Decapoda</taxon>
        <taxon>Dendrobranchiata</taxon>
        <taxon>Penaeoidea</taxon>
        <taxon>Penaeidae</taxon>
        <taxon>Penaeus</taxon>
    </lineage>
</organism>
<feature type="compositionally biased region" description="Pro residues" evidence="1">
    <location>
        <begin position="664"/>
        <end position="682"/>
    </location>
</feature>
<accession>A0A423UAU3</accession>
<dbReference type="AlphaFoldDB" id="A0A423UAU3"/>
<dbReference type="EMBL" id="QCYY01000173">
    <property type="protein sequence ID" value="ROT85827.1"/>
    <property type="molecule type" value="Genomic_DNA"/>
</dbReference>
<evidence type="ECO:0000313" key="4">
    <source>
        <dbReference type="Proteomes" id="UP000283509"/>
    </source>
</evidence>
<feature type="chain" id="PRO_5019536446" evidence="2">
    <location>
        <begin position="18"/>
        <end position="774"/>
    </location>
</feature>
<evidence type="ECO:0000313" key="3">
    <source>
        <dbReference type="EMBL" id="ROT85827.1"/>
    </source>
</evidence>
<dbReference type="Proteomes" id="UP000283509">
    <property type="component" value="Unassembled WGS sequence"/>
</dbReference>
<reference evidence="3 4" key="2">
    <citation type="submission" date="2019-01" db="EMBL/GenBank/DDBJ databases">
        <title>The decoding of complex shrimp genome reveals the adaptation for benthos swimmer, frequently molting mechanism and breeding impact on genome.</title>
        <authorList>
            <person name="Sun Y."/>
            <person name="Gao Y."/>
            <person name="Yu Y."/>
        </authorList>
    </citation>
    <scope>NUCLEOTIDE SEQUENCE [LARGE SCALE GENOMIC DNA]</scope>
    <source>
        <tissue evidence="3">Muscle</tissue>
    </source>
</reference>
<feature type="region of interest" description="Disordered" evidence="1">
    <location>
        <begin position="137"/>
        <end position="160"/>
    </location>
</feature>
<proteinExistence type="predicted"/>
<comment type="caution">
    <text evidence="3">The sequence shown here is derived from an EMBL/GenBank/DDBJ whole genome shotgun (WGS) entry which is preliminary data.</text>
</comment>
<evidence type="ECO:0000256" key="2">
    <source>
        <dbReference type="SAM" id="SignalP"/>
    </source>
</evidence>
<keyword evidence="4" id="KW-1185">Reference proteome</keyword>
<feature type="region of interest" description="Disordered" evidence="1">
    <location>
        <begin position="662"/>
        <end position="682"/>
    </location>
</feature>
<feature type="signal peptide" evidence="2">
    <location>
        <begin position="1"/>
        <end position="17"/>
    </location>
</feature>
<sequence>MHLSPLLPFLSLPCLSSVHVLSLLSLRLPLAPFLSLFSFLHPLALPSLSSSHSPLSVTRLLSFLQASLSVPPLLLPSPSSLPPSRVLSLHAFPARFASLTLVTRATVGSSPSLSLPRGSALRISLSARALRCRSPIPRTFTSRPSSPLLRSPSRSLSHSSPSGFYRLLVARLMPASPSRLSQPPCPFPQSSGLSPISLASCCVRPLLSPLRVPLTYSSLLGSTAHSSLLSSPAPVLLHTLLTSLTPLCALVPSGSLALPLTPVSRHSPSRLPNHLPRLILPFSPLFFILSLSLPLPSRLSIPLTFINSLLLYPFLVLPSLSSSLSLPLYSLRASPSPSCSLPLAHLLGSSPLCLPFSLSPLPSLCPLSPLPRFLFPLLYSISPLRLPFLDLSSVLASSLIPLPLVLLLCSVSPVPSLSVLSLSTGPLVLPPSLSLSSLPLLSLALPSLFPLPSPSLSHLSLSLPLTPCSLSPPLLPLSPLSSRLPLFASPSLLSLASPLPWITSLPSPSSSLLYLSSIFSSLSLCARRRSLSVSGNLLSLSLSLSLSSHDSLVVRSLPLRLALSPLLFLPFLSLVPLPLPSSSARSRSSIPRAPSLCYPSSSLLSPLLASSCLPLYPAPLLSRSLRNRSSRGSAFPISPSFLSSSSLSLLLSEAPLLPSHPSLSSPPPFRPRPSSAPSPSPPLFPSSTFSSLFLSPLRTRSSSLPCFPLSSYSSFFFSSVRLSAPPSSLLRLSSFKFSLSVLSVPCLHLFSFVSLFLPLPPSLSSLPLPRLSSS</sequence>
<keyword evidence="2" id="KW-0732">Signal</keyword>
<protein>
    <submittedName>
        <fullName evidence="3">Uncharacterized protein</fullName>
    </submittedName>
</protein>
<feature type="compositionally biased region" description="Low complexity" evidence="1">
    <location>
        <begin position="142"/>
        <end position="160"/>
    </location>
</feature>
<reference evidence="3 4" key="1">
    <citation type="submission" date="2018-04" db="EMBL/GenBank/DDBJ databases">
        <authorList>
            <person name="Zhang X."/>
            <person name="Yuan J."/>
            <person name="Li F."/>
            <person name="Xiang J."/>
        </authorList>
    </citation>
    <scope>NUCLEOTIDE SEQUENCE [LARGE SCALE GENOMIC DNA]</scope>
    <source>
        <tissue evidence="3">Muscle</tissue>
    </source>
</reference>
<name>A0A423UAU3_PENVA</name>
<evidence type="ECO:0000256" key="1">
    <source>
        <dbReference type="SAM" id="MobiDB-lite"/>
    </source>
</evidence>